<dbReference type="Pfam" id="PF08293">
    <property type="entry name" value="MRP-S33"/>
    <property type="match status" value="1"/>
</dbReference>
<evidence type="ECO:0000313" key="1">
    <source>
        <dbReference type="EMBL" id="KZV90813.1"/>
    </source>
</evidence>
<name>A0A165GPE1_EXIGL</name>
<dbReference type="InterPro" id="IPR013219">
    <property type="entry name" value="Ribosomal_mS33"/>
</dbReference>
<feature type="non-terminal residue" evidence="1">
    <location>
        <position position="55"/>
    </location>
</feature>
<dbReference type="Proteomes" id="UP000077266">
    <property type="component" value="Unassembled WGS sequence"/>
</dbReference>
<dbReference type="AlphaFoldDB" id="A0A165GPE1"/>
<feature type="non-terminal residue" evidence="1">
    <location>
        <position position="1"/>
    </location>
</feature>
<dbReference type="STRING" id="1314781.A0A165GPE1"/>
<keyword evidence="2" id="KW-1185">Reference proteome</keyword>
<sequence>SRMQQMLRLRSNIFQTSYNPTHVRTGAKYLKARLRGPSMIQYYPKAPPPLRVIKK</sequence>
<proteinExistence type="predicted"/>
<gene>
    <name evidence="1" type="ORF">EXIGLDRAFT_561781</name>
</gene>
<organism evidence="1 2">
    <name type="scientific">Exidia glandulosa HHB12029</name>
    <dbReference type="NCBI Taxonomy" id="1314781"/>
    <lineage>
        <taxon>Eukaryota</taxon>
        <taxon>Fungi</taxon>
        <taxon>Dikarya</taxon>
        <taxon>Basidiomycota</taxon>
        <taxon>Agaricomycotina</taxon>
        <taxon>Agaricomycetes</taxon>
        <taxon>Auriculariales</taxon>
        <taxon>Exidiaceae</taxon>
        <taxon>Exidia</taxon>
    </lineage>
</organism>
<reference evidence="1 2" key="1">
    <citation type="journal article" date="2016" name="Mol. Biol. Evol.">
        <title>Comparative Genomics of Early-Diverging Mushroom-Forming Fungi Provides Insights into the Origins of Lignocellulose Decay Capabilities.</title>
        <authorList>
            <person name="Nagy L.G."/>
            <person name="Riley R."/>
            <person name="Tritt A."/>
            <person name="Adam C."/>
            <person name="Daum C."/>
            <person name="Floudas D."/>
            <person name="Sun H."/>
            <person name="Yadav J.S."/>
            <person name="Pangilinan J."/>
            <person name="Larsson K.H."/>
            <person name="Matsuura K."/>
            <person name="Barry K."/>
            <person name="Labutti K."/>
            <person name="Kuo R."/>
            <person name="Ohm R.A."/>
            <person name="Bhattacharya S.S."/>
            <person name="Shirouzu T."/>
            <person name="Yoshinaga Y."/>
            <person name="Martin F.M."/>
            <person name="Grigoriev I.V."/>
            <person name="Hibbett D.S."/>
        </authorList>
    </citation>
    <scope>NUCLEOTIDE SEQUENCE [LARGE SCALE GENOMIC DNA]</scope>
    <source>
        <strain evidence="1 2">HHB12029</strain>
    </source>
</reference>
<protein>
    <submittedName>
        <fullName evidence="1">Uncharacterized protein</fullName>
    </submittedName>
</protein>
<dbReference type="EMBL" id="KV426040">
    <property type="protein sequence ID" value="KZV90813.1"/>
    <property type="molecule type" value="Genomic_DNA"/>
</dbReference>
<evidence type="ECO:0000313" key="2">
    <source>
        <dbReference type="Proteomes" id="UP000077266"/>
    </source>
</evidence>
<dbReference type="InParanoid" id="A0A165GPE1"/>
<accession>A0A165GPE1</accession>
<dbReference type="OrthoDB" id="2257454at2759"/>